<gene>
    <name evidence="1" type="ORF">B0H16DRAFT_1763399</name>
</gene>
<protein>
    <submittedName>
        <fullName evidence="1">Uncharacterized protein</fullName>
    </submittedName>
</protein>
<dbReference type="EMBL" id="JARKIB010000012">
    <property type="protein sequence ID" value="KAJ7773886.1"/>
    <property type="molecule type" value="Genomic_DNA"/>
</dbReference>
<proteinExistence type="predicted"/>
<keyword evidence="2" id="KW-1185">Reference proteome</keyword>
<dbReference type="AlphaFoldDB" id="A0AAD7JZL4"/>
<evidence type="ECO:0000313" key="2">
    <source>
        <dbReference type="Proteomes" id="UP001215598"/>
    </source>
</evidence>
<sequence>MLRQSFRLSKRFPLLRAATRTRPLFRPGRPYCVVPTSSPNPIPATLAPGPIVFNSSDSKTWYKTTVPLQEPWSCDWDNWHDIKLFLDPDGPLSPRVFWRIPGEIQPLAFVPHWIAPQPTYLFVADGVHYRFSYGELDRIDGPFNSPDDFLRRLADDKDTGWRETEILPISEEEIVAGLCDADARTIMIP</sequence>
<reference evidence="1" key="1">
    <citation type="submission" date="2023-03" db="EMBL/GenBank/DDBJ databases">
        <title>Massive genome expansion in bonnet fungi (Mycena s.s.) driven by repeated elements and novel gene families across ecological guilds.</title>
        <authorList>
            <consortium name="Lawrence Berkeley National Laboratory"/>
            <person name="Harder C.B."/>
            <person name="Miyauchi S."/>
            <person name="Viragh M."/>
            <person name="Kuo A."/>
            <person name="Thoen E."/>
            <person name="Andreopoulos B."/>
            <person name="Lu D."/>
            <person name="Skrede I."/>
            <person name="Drula E."/>
            <person name="Henrissat B."/>
            <person name="Morin E."/>
            <person name="Kohler A."/>
            <person name="Barry K."/>
            <person name="LaButti K."/>
            <person name="Morin E."/>
            <person name="Salamov A."/>
            <person name="Lipzen A."/>
            <person name="Mereny Z."/>
            <person name="Hegedus B."/>
            <person name="Baldrian P."/>
            <person name="Stursova M."/>
            <person name="Weitz H."/>
            <person name="Taylor A."/>
            <person name="Grigoriev I.V."/>
            <person name="Nagy L.G."/>
            <person name="Martin F."/>
            <person name="Kauserud H."/>
        </authorList>
    </citation>
    <scope>NUCLEOTIDE SEQUENCE</scope>
    <source>
        <strain evidence="1">CBHHK182m</strain>
    </source>
</reference>
<name>A0AAD7JZL4_9AGAR</name>
<organism evidence="1 2">
    <name type="scientific">Mycena metata</name>
    <dbReference type="NCBI Taxonomy" id="1033252"/>
    <lineage>
        <taxon>Eukaryota</taxon>
        <taxon>Fungi</taxon>
        <taxon>Dikarya</taxon>
        <taxon>Basidiomycota</taxon>
        <taxon>Agaricomycotina</taxon>
        <taxon>Agaricomycetes</taxon>
        <taxon>Agaricomycetidae</taxon>
        <taxon>Agaricales</taxon>
        <taxon>Marasmiineae</taxon>
        <taxon>Mycenaceae</taxon>
        <taxon>Mycena</taxon>
    </lineage>
</organism>
<dbReference type="Proteomes" id="UP001215598">
    <property type="component" value="Unassembled WGS sequence"/>
</dbReference>
<evidence type="ECO:0000313" key="1">
    <source>
        <dbReference type="EMBL" id="KAJ7773886.1"/>
    </source>
</evidence>
<accession>A0AAD7JZL4</accession>
<comment type="caution">
    <text evidence="1">The sequence shown here is derived from an EMBL/GenBank/DDBJ whole genome shotgun (WGS) entry which is preliminary data.</text>
</comment>